<evidence type="ECO:0000256" key="1">
    <source>
        <dbReference type="SAM" id="MobiDB-lite"/>
    </source>
</evidence>
<feature type="region of interest" description="Disordered" evidence="1">
    <location>
        <begin position="333"/>
        <end position="363"/>
    </location>
</feature>
<name>A0ABD0KTJ5_9CAEN</name>
<dbReference type="EMBL" id="JACVVK020000126">
    <property type="protein sequence ID" value="KAK7490500.1"/>
    <property type="molecule type" value="Genomic_DNA"/>
</dbReference>
<protein>
    <submittedName>
        <fullName evidence="2">Uncharacterized protein</fullName>
    </submittedName>
</protein>
<evidence type="ECO:0000313" key="2">
    <source>
        <dbReference type="EMBL" id="KAK7490500.1"/>
    </source>
</evidence>
<organism evidence="2 3">
    <name type="scientific">Batillaria attramentaria</name>
    <dbReference type="NCBI Taxonomy" id="370345"/>
    <lineage>
        <taxon>Eukaryota</taxon>
        <taxon>Metazoa</taxon>
        <taxon>Spiralia</taxon>
        <taxon>Lophotrochozoa</taxon>
        <taxon>Mollusca</taxon>
        <taxon>Gastropoda</taxon>
        <taxon>Caenogastropoda</taxon>
        <taxon>Sorbeoconcha</taxon>
        <taxon>Cerithioidea</taxon>
        <taxon>Batillariidae</taxon>
        <taxon>Batillaria</taxon>
    </lineage>
</organism>
<comment type="caution">
    <text evidence="2">The sequence shown here is derived from an EMBL/GenBank/DDBJ whole genome shotgun (WGS) entry which is preliminary data.</text>
</comment>
<proteinExistence type="predicted"/>
<sequence length="467" mass="52146">MARGVGQRRGTVSICHQTSAGHLHDNYATVQGHPPHLDRRLWPQPRLHTDVAWPVAIGNQHSVPPTPCLSLYHYYYYYCRRSLCHCGLAVVRSTSKQAEEYFRFCGPRKCLTFSFYCARCLTQSVTETLDFAFTELICLLLLYGLLPLVCVETFALSDVSYSDLDASINRKARKGTFLCRPRSHRSSGEAFLCNSDGILFSFQIRLAYCAQAQKGRSHDPDKLLDQARGSTAHLTLTSVFRWILALLGLATLLKVTVRWRLGSFKDRKTRQSNFTQSSGTQDCLSRFKPFSNTRLTRPVEFAVDSNRRTSVIANRGSYPSFGESSRLSLTTNHRFTGEPADSNPNRARDSETGGAPSRPAMGKNLLSSVGAKLSQLKVMCGLSVDSAAKEEKAVAAVRRDPVPASRFLHVCKQRKFDKQLATEFKVSKTDVVLVLLVESLKSATRDEREDMLPTALSGPAHRMHVCL</sequence>
<dbReference type="AlphaFoldDB" id="A0ABD0KTJ5"/>
<dbReference type="Proteomes" id="UP001519460">
    <property type="component" value="Unassembled WGS sequence"/>
</dbReference>
<reference evidence="2 3" key="1">
    <citation type="journal article" date="2023" name="Sci. Data">
        <title>Genome assembly of the Korean intertidal mud-creeper Batillaria attramentaria.</title>
        <authorList>
            <person name="Patra A.K."/>
            <person name="Ho P.T."/>
            <person name="Jun S."/>
            <person name="Lee S.J."/>
            <person name="Kim Y."/>
            <person name="Won Y.J."/>
        </authorList>
    </citation>
    <scope>NUCLEOTIDE SEQUENCE [LARGE SCALE GENOMIC DNA]</scope>
    <source>
        <strain evidence="2">Wonlab-2016</strain>
    </source>
</reference>
<gene>
    <name evidence="2" type="ORF">BaRGS_00018286</name>
</gene>
<accession>A0ABD0KTJ5</accession>
<evidence type="ECO:0000313" key="3">
    <source>
        <dbReference type="Proteomes" id="UP001519460"/>
    </source>
</evidence>
<keyword evidence="3" id="KW-1185">Reference proteome</keyword>